<proteinExistence type="predicted"/>
<comment type="caution">
    <text evidence="1">The sequence shown here is derived from an EMBL/GenBank/DDBJ whole genome shotgun (WGS) entry which is preliminary data.</text>
</comment>
<name>A0ACC3NMU5_9PEZI</name>
<reference evidence="1" key="1">
    <citation type="submission" date="2023-07" db="EMBL/GenBank/DDBJ databases">
        <title>Black Yeasts Isolated from many extreme environments.</title>
        <authorList>
            <person name="Coleine C."/>
            <person name="Stajich J.E."/>
            <person name="Selbmann L."/>
        </authorList>
    </citation>
    <scope>NUCLEOTIDE SEQUENCE</scope>
    <source>
        <strain evidence="1">CCFEE 5714</strain>
    </source>
</reference>
<dbReference type="Proteomes" id="UP001281147">
    <property type="component" value="Unassembled WGS sequence"/>
</dbReference>
<keyword evidence="2" id="KW-1185">Reference proteome</keyword>
<accession>A0ACC3NMU5</accession>
<evidence type="ECO:0000313" key="2">
    <source>
        <dbReference type="Proteomes" id="UP001281147"/>
    </source>
</evidence>
<organism evidence="1 2">
    <name type="scientific">Vermiconidia calcicola</name>
    <dbReference type="NCBI Taxonomy" id="1690605"/>
    <lineage>
        <taxon>Eukaryota</taxon>
        <taxon>Fungi</taxon>
        <taxon>Dikarya</taxon>
        <taxon>Ascomycota</taxon>
        <taxon>Pezizomycotina</taxon>
        <taxon>Dothideomycetes</taxon>
        <taxon>Dothideomycetidae</taxon>
        <taxon>Mycosphaerellales</taxon>
        <taxon>Extremaceae</taxon>
        <taxon>Vermiconidia</taxon>
    </lineage>
</organism>
<sequence>MDIKMLLNPVDGPVEEEYSQTHKSTPTKLGVLEVPTPRRQHVDDHSANPKRKADAAPDHDDLNSDAIVEDATLTDDEILSGSLMQLHGARLIQVAKTRRSKEIMNIVNSYYVEPVLTATSIDTQLYRAVSHVAQEQGRLRDDVKRELDAARATNGVFLRRLAERSEEREHNSTEDVSGLLNLSEKREQSPSEDSDLIIAHTYEITDVELQILSAECDELLKGDQSFLIHEMLLKVATMNTRAEIVEKVNSNQSGLDGRVMSEAVVTKRLTRAYRSVAHRNGISAERVKKSLPVQDSGTAWPNARPCR</sequence>
<evidence type="ECO:0000313" key="1">
    <source>
        <dbReference type="EMBL" id="KAK3719247.1"/>
    </source>
</evidence>
<dbReference type="EMBL" id="JAUTXU010000027">
    <property type="protein sequence ID" value="KAK3719247.1"/>
    <property type="molecule type" value="Genomic_DNA"/>
</dbReference>
<protein>
    <submittedName>
        <fullName evidence="1">Uncharacterized protein</fullName>
    </submittedName>
</protein>
<gene>
    <name evidence="1" type="ORF">LTR37_004466</name>
</gene>